<dbReference type="EMBL" id="JANFYS010000048">
    <property type="protein sequence ID" value="MCQ4771757.1"/>
    <property type="molecule type" value="Genomic_DNA"/>
</dbReference>
<protein>
    <submittedName>
        <fullName evidence="1">DUF3795 domain-containing protein</fullName>
    </submittedName>
</protein>
<dbReference type="Proteomes" id="UP001204562">
    <property type="component" value="Unassembled WGS sequence"/>
</dbReference>
<evidence type="ECO:0000313" key="1">
    <source>
        <dbReference type="EMBL" id="MCQ4771757.1"/>
    </source>
</evidence>
<comment type="caution">
    <text evidence="1">The sequence shown here is derived from an EMBL/GenBank/DDBJ whole genome shotgun (WGS) entry which is preliminary data.</text>
</comment>
<gene>
    <name evidence="1" type="ORF">NE579_15045</name>
</gene>
<sequence length="183" mass="20505">MKDFVREHPLFSLCGLNCGLCTMHLGGHCPGCGGGEGNQSCAIARCSQQHGGVAYCWQCGEFPCRRFGEADAYDSFVPCRGRHKDIERARRIGEAAYLAELDEKIRILQFLLDGFNDGRKKSFYCAAMCFLDLEEIRTVMAELTAREDVDGMERKERAAVAADLFRRMAAQRGVELKLRRKPG</sequence>
<evidence type="ECO:0000313" key="2">
    <source>
        <dbReference type="Proteomes" id="UP001204562"/>
    </source>
</evidence>
<dbReference type="RefSeq" id="WP_050618598.1">
    <property type="nucleotide sequence ID" value="NZ_JANFYS010000048.1"/>
</dbReference>
<dbReference type="AlphaFoldDB" id="A0AAW5JS23"/>
<reference evidence="1" key="1">
    <citation type="submission" date="2022-06" db="EMBL/GenBank/DDBJ databases">
        <title>Isolation of gut microbiota from human fecal samples.</title>
        <authorList>
            <person name="Pamer E.G."/>
            <person name="Barat B."/>
            <person name="Waligurski E."/>
            <person name="Medina S."/>
            <person name="Paddock L."/>
            <person name="Mostad J."/>
        </authorList>
    </citation>
    <scope>NUCLEOTIDE SEQUENCE</scope>
    <source>
        <strain evidence="1">DFI.9.91</strain>
    </source>
</reference>
<name>A0AAW5JS23_9FIRM</name>
<organism evidence="1 2">
    <name type="scientific">Intestinimonas massiliensis</name>
    <name type="common">ex Afouda et al. 2020</name>
    <dbReference type="NCBI Taxonomy" id="1673721"/>
    <lineage>
        <taxon>Bacteria</taxon>
        <taxon>Bacillati</taxon>
        <taxon>Bacillota</taxon>
        <taxon>Clostridia</taxon>
        <taxon>Eubacteriales</taxon>
        <taxon>Intestinimonas</taxon>
    </lineage>
</organism>
<accession>A0AAW5JS23</accession>
<proteinExistence type="predicted"/>